<feature type="domain" description="Histidine kinase" evidence="8">
    <location>
        <begin position="436"/>
        <end position="651"/>
    </location>
</feature>
<dbReference type="Proteomes" id="UP000315577">
    <property type="component" value="Unassembled WGS sequence"/>
</dbReference>
<dbReference type="OrthoDB" id="1931120at2"/>
<dbReference type="GO" id="GO:0007234">
    <property type="term" value="P:osmosensory signaling via phosphorelay pathway"/>
    <property type="evidence" value="ECO:0007669"/>
    <property type="project" value="TreeGrafter"/>
</dbReference>
<keyword evidence="14" id="KW-1185">Reference proteome</keyword>
<name>A0A4R3LIB6_9BURK</name>
<dbReference type="PANTHER" id="PTHR42878:SF15">
    <property type="entry name" value="BACTERIOPHYTOCHROME"/>
    <property type="match status" value="1"/>
</dbReference>
<dbReference type="InterPro" id="IPR005467">
    <property type="entry name" value="His_kinase_dom"/>
</dbReference>
<keyword evidence="7" id="KW-1133">Transmembrane helix</keyword>
<dbReference type="PANTHER" id="PTHR42878">
    <property type="entry name" value="TWO-COMPONENT HISTIDINE KINASE"/>
    <property type="match status" value="1"/>
</dbReference>
<evidence type="ECO:0000256" key="1">
    <source>
        <dbReference type="ARBA" id="ARBA00000085"/>
    </source>
</evidence>
<evidence type="ECO:0000313" key="11">
    <source>
        <dbReference type="EMBL" id="TCS99981.1"/>
    </source>
</evidence>
<dbReference type="CDD" id="cd00130">
    <property type="entry name" value="PAS"/>
    <property type="match status" value="1"/>
</dbReference>
<protein>
    <recommendedName>
        <fullName evidence="2">histidine kinase</fullName>
        <ecNumber evidence="2">2.7.13.3</ecNumber>
    </recommendedName>
</protein>
<keyword evidence="3" id="KW-0597">Phosphoprotein</keyword>
<evidence type="ECO:0000256" key="4">
    <source>
        <dbReference type="ARBA" id="ARBA00022679"/>
    </source>
</evidence>
<dbReference type="Pfam" id="PF08448">
    <property type="entry name" value="PAS_4"/>
    <property type="match status" value="1"/>
</dbReference>
<proteinExistence type="predicted"/>
<keyword evidence="4 12" id="KW-0808">Transferase</keyword>
<dbReference type="Pfam" id="PF00512">
    <property type="entry name" value="HisKA"/>
    <property type="match status" value="1"/>
</dbReference>
<evidence type="ECO:0000256" key="7">
    <source>
        <dbReference type="SAM" id="Phobius"/>
    </source>
</evidence>
<keyword evidence="7" id="KW-0812">Transmembrane</keyword>
<dbReference type="RefSeq" id="WP_132961430.1">
    <property type="nucleotide sequence ID" value="NZ_SMAH01000001.1"/>
</dbReference>
<keyword evidence="5 11" id="KW-0418">Kinase</keyword>
<dbReference type="InterPro" id="IPR004358">
    <property type="entry name" value="Sig_transdc_His_kin-like_C"/>
</dbReference>
<evidence type="ECO:0000259" key="8">
    <source>
        <dbReference type="PROSITE" id="PS50109"/>
    </source>
</evidence>
<dbReference type="InterPro" id="IPR000014">
    <property type="entry name" value="PAS"/>
</dbReference>
<feature type="transmembrane region" description="Helical" evidence="7">
    <location>
        <begin position="25"/>
        <end position="47"/>
    </location>
</feature>
<organism evidence="11 13">
    <name type="scientific">Tepidimonas ignava</name>
    <dbReference type="NCBI Taxonomy" id="114249"/>
    <lineage>
        <taxon>Bacteria</taxon>
        <taxon>Pseudomonadati</taxon>
        <taxon>Pseudomonadota</taxon>
        <taxon>Betaproteobacteria</taxon>
        <taxon>Burkholderiales</taxon>
        <taxon>Tepidimonas</taxon>
    </lineage>
</organism>
<dbReference type="Proteomes" id="UP000295536">
    <property type="component" value="Unassembled WGS sequence"/>
</dbReference>
<dbReference type="InterPro" id="IPR036890">
    <property type="entry name" value="HATPase_C_sf"/>
</dbReference>
<dbReference type="EMBL" id="SMAH01000001">
    <property type="protein sequence ID" value="TCS99981.1"/>
    <property type="molecule type" value="Genomic_DNA"/>
</dbReference>
<dbReference type="Gene3D" id="3.30.565.10">
    <property type="entry name" value="Histidine kinase-like ATPase, C-terminal domain"/>
    <property type="match status" value="1"/>
</dbReference>
<dbReference type="PRINTS" id="PR00344">
    <property type="entry name" value="BCTRLSENSOR"/>
</dbReference>
<dbReference type="InterPro" id="IPR003594">
    <property type="entry name" value="HATPase_dom"/>
</dbReference>
<dbReference type="InterPro" id="IPR035965">
    <property type="entry name" value="PAS-like_dom_sf"/>
</dbReference>
<dbReference type="InterPro" id="IPR003661">
    <property type="entry name" value="HisK_dim/P_dom"/>
</dbReference>
<dbReference type="CDD" id="cd00082">
    <property type="entry name" value="HisKA"/>
    <property type="match status" value="1"/>
</dbReference>
<evidence type="ECO:0000313" key="14">
    <source>
        <dbReference type="Proteomes" id="UP000315577"/>
    </source>
</evidence>
<evidence type="ECO:0000256" key="3">
    <source>
        <dbReference type="ARBA" id="ARBA00022553"/>
    </source>
</evidence>
<dbReference type="InterPro" id="IPR001610">
    <property type="entry name" value="PAC"/>
</dbReference>
<sequence length="659" mass="72127">MAAAPIPIEAALPAPPTTRAGRAVWLLPVAAAVVFVLAVLALAQYWFARDAEERRQTLIADALNVSAQLKAQLEVERSRVRTLAEQLHNTAPTPAALAANPEVQAGLQRLWISVTWLDSHYRLIAQLPSDTPRGTGLPEARVGLSGHLSATYPSIAQGSGDDVLPPAPPQGTVVVRYALPRLLKNAAPWWITRKYVVQLLDHTDQIVASADDAAVPAVTPEHESYRIDLGDELPGLALELTLRERTPRLWSPLVVVLIAGFLGLMGLATWLLRQQVLQVSRAEAAWRTEATWRSAMQDSALVGLRARDAEGRLLYVNRTFCEMVGYPAHELIGRKPPMPYWPPEAVDELMSRTARNLQGLAPREGFEAVWQRADGQRITVMVYESPLRDAHGHQIGWMGSIIDITARKQLEEREQRHREALARQARLSSFAEIASALAHQLNQPLAAIASYSEGLLHLLQRRGVHDEQVLQALRRQAEQTREAGRIVQRMRDFLTRRQPKREAVDVSTIVARVEALLRPECRRAGVRVTLRQAPTLPSVQADEVLLEQVLINLLRNALDAVAGLPRRDIRIDTEHDAAAGTVTVRVHDSGIGLQGRSIEELSQPLHSTKPDGLGLGLAIARSVVEAHGGALSASDSPLGGACLTFTLPAPADTPALTTN</sequence>
<feature type="domain" description="PAC" evidence="10">
    <location>
        <begin position="364"/>
        <end position="416"/>
    </location>
</feature>
<dbReference type="Pfam" id="PF02518">
    <property type="entry name" value="HATPase_c"/>
    <property type="match status" value="1"/>
</dbReference>
<evidence type="ECO:0000256" key="2">
    <source>
        <dbReference type="ARBA" id="ARBA00012438"/>
    </source>
</evidence>
<accession>A0A4R3LIB6</accession>
<dbReference type="InterPro" id="IPR036097">
    <property type="entry name" value="HisK_dim/P_sf"/>
</dbReference>
<dbReference type="GO" id="GO:0030295">
    <property type="term" value="F:protein kinase activator activity"/>
    <property type="evidence" value="ECO:0007669"/>
    <property type="project" value="TreeGrafter"/>
</dbReference>
<keyword evidence="6 7" id="KW-0472">Membrane</keyword>
<evidence type="ECO:0000256" key="6">
    <source>
        <dbReference type="ARBA" id="ARBA00023136"/>
    </source>
</evidence>
<dbReference type="SMART" id="SM00388">
    <property type="entry name" value="HisKA"/>
    <property type="match status" value="1"/>
</dbReference>
<comment type="caution">
    <text evidence="11">The sequence shown here is derived from an EMBL/GenBank/DDBJ whole genome shotgun (WGS) entry which is preliminary data.</text>
</comment>
<dbReference type="SMART" id="SM00387">
    <property type="entry name" value="HATPase_c"/>
    <property type="match status" value="1"/>
</dbReference>
<dbReference type="PROSITE" id="PS50112">
    <property type="entry name" value="PAS"/>
    <property type="match status" value="1"/>
</dbReference>
<feature type="transmembrane region" description="Helical" evidence="7">
    <location>
        <begin position="249"/>
        <end position="272"/>
    </location>
</feature>
<evidence type="ECO:0000256" key="5">
    <source>
        <dbReference type="ARBA" id="ARBA00022777"/>
    </source>
</evidence>
<dbReference type="SMART" id="SM00086">
    <property type="entry name" value="PAC"/>
    <property type="match status" value="1"/>
</dbReference>
<dbReference type="GO" id="GO:0000156">
    <property type="term" value="F:phosphorelay response regulator activity"/>
    <property type="evidence" value="ECO:0007669"/>
    <property type="project" value="TreeGrafter"/>
</dbReference>
<dbReference type="GO" id="GO:0016020">
    <property type="term" value="C:membrane"/>
    <property type="evidence" value="ECO:0007669"/>
    <property type="project" value="UniProtKB-SubCell"/>
</dbReference>
<dbReference type="SMART" id="SM00091">
    <property type="entry name" value="PAS"/>
    <property type="match status" value="1"/>
</dbReference>
<dbReference type="InterPro" id="IPR050351">
    <property type="entry name" value="BphY/WalK/GraS-like"/>
</dbReference>
<dbReference type="SUPFAM" id="SSF55785">
    <property type="entry name" value="PYP-like sensor domain (PAS domain)"/>
    <property type="match status" value="1"/>
</dbReference>
<dbReference type="EMBL" id="VJNC01000018">
    <property type="protein sequence ID" value="TSE19151.1"/>
    <property type="molecule type" value="Genomic_DNA"/>
</dbReference>
<dbReference type="SUPFAM" id="SSF47384">
    <property type="entry name" value="Homodimeric domain of signal transducing histidine kinase"/>
    <property type="match status" value="1"/>
</dbReference>
<dbReference type="GO" id="GO:0000155">
    <property type="term" value="F:phosphorelay sensor kinase activity"/>
    <property type="evidence" value="ECO:0007669"/>
    <property type="project" value="InterPro"/>
</dbReference>
<evidence type="ECO:0000313" key="12">
    <source>
        <dbReference type="EMBL" id="TSE19151.1"/>
    </source>
</evidence>
<gene>
    <name evidence="12" type="primary">fixL_2</name>
    <name evidence="11" type="ORF">EDC36_101255</name>
    <name evidence="12" type="ORF">Tigna_02281</name>
</gene>
<dbReference type="NCBIfam" id="TIGR00229">
    <property type="entry name" value="sensory_box"/>
    <property type="match status" value="1"/>
</dbReference>
<dbReference type="Gene3D" id="1.10.287.130">
    <property type="match status" value="1"/>
</dbReference>
<feature type="domain" description="PAS" evidence="9">
    <location>
        <begin position="288"/>
        <end position="360"/>
    </location>
</feature>
<dbReference type="Gene3D" id="3.30.450.20">
    <property type="entry name" value="PAS domain"/>
    <property type="match status" value="1"/>
</dbReference>
<reference evidence="12 14" key="2">
    <citation type="submission" date="2019-07" db="EMBL/GenBank/DDBJ databases">
        <title>Tepidimonas ignava SPS-1037 draft genome.</title>
        <authorList>
            <person name="Da Costa M.S."/>
            <person name="Froufe H.J.C."/>
            <person name="Egas C."/>
            <person name="Albuquerque L."/>
        </authorList>
    </citation>
    <scope>NUCLEOTIDE SEQUENCE [LARGE SCALE GENOMIC DNA]</scope>
    <source>
        <strain evidence="12 14">SPS-1037</strain>
    </source>
</reference>
<evidence type="ECO:0000259" key="10">
    <source>
        <dbReference type="PROSITE" id="PS50113"/>
    </source>
</evidence>
<evidence type="ECO:0000259" key="9">
    <source>
        <dbReference type="PROSITE" id="PS50112"/>
    </source>
</evidence>
<dbReference type="PROSITE" id="PS50109">
    <property type="entry name" value="HIS_KIN"/>
    <property type="match status" value="1"/>
</dbReference>
<dbReference type="AlphaFoldDB" id="A0A4R3LIB6"/>
<dbReference type="SUPFAM" id="SSF55874">
    <property type="entry name" value="ATPase domain of HSP90 chaperone/DNA topoisomerase II/histidine kinase"/>
    <property type="match status" value="1"/>
</dbReference>
<evidence type="ECO:0000313" key="13">
    <source>
        <dbReference type="Proteomes" id="UP000295536"/>
    </source>
</evidence>
<dbReference type="InterPro" id="IPR013656">
    <property type="entry name" value="PAS_4"/>
</dbReference>
<dbReference type="PROSITE" id="PS50113">
    <property type="entry name" value="PAC"/>
    <property type="match status" value="1"/>
</dbReference>
<comment type="catalytic activity">
    <reaction evidence="1">
        <text>ATP + protein L-histidine = ADP + protein N-phospho-L-histidine.</text>
        <dbReference type="EC" id="2.7.13.3"/>
    </reaction>
</comment>
<dbReference type="EC" id="2.7.13.3" evidence="2"/>
<dbReference type="InterPro" id="IPR000700">
    <property type="entry name" value="PAS-assoc_C"/>
</dbReference>
<reference evidence="11 13" key="1">
    <citation type="submission" date="2019-03" db="EMBL/GenBank/DDBJ databases">
        <title>Genomic Encyclopedia of Type Strains, Phase IV (KMG-IV): sequencing the most valuable type-strain genomes for metagenomic binning, comparative biology and taxonomic classification.</title>
        <authorList>
            <person name="Goeker M."/>
        </authorList>
    </citation>
    <scope>NUCLEOTIDE SEQUENCE [LARGE SCALE GENOMIC DNA]</scope>
    <source>
        <strain evidence="11 13">DSM 12034</strain>
    </source>
</reference>